<name>A0A376A9B1_9HYPH</name>
<dbReference type="Proteomes" id="UP000254764">
    <property type="component" value="Unassembled WGS sequence"/>
</dbReference>
<dbReference type="EMBL" id="UEYP01000011">
    <property type="protein sequence ID" value="SSC64459.1"/>
    <property type="molecule type" value="Genomic_DNA"/>
</dbReference>
<accession>A0A376A9B1</accession>
<evidence type="ECO:0000313" key="3">
    <source>
        <dbReference type="Proteomes" id="UP000254764"/>
    </source>
</evidence>
<proteinExistence type="predicted"/>
<feature type="region of interest" description="Disordered" evidence="1">
    <location>
        <begin position="148"/>
        <end position="176"/>
    </location>
</feature>
<gene>
    <name evidence="2" type="ORF">RHIZ70_167</name>
</gene>
<organism evidence="2 3">
    <name type="scientific">Ciceribacter selenitireducens ATCC BAA-1503</name>
    <dbReference type="NCBI Taxonomy" id="1336235"/>
    <lineage>
        <taxon>Bacteria</taxon>
        <taxon>Pseudomonadati</taxon>
        <taxon>Pseudomonadota</taxon>
        <taxon>Alphaproteobacteria</taxon>
        <taxon>Hyphomicrobiales</taxon>
        <taxon>Rhizobiaceae</taxon>
        <taxon>Ciceribacter</taxon>
    </lineage>
</organism>
<reference evidence="3" key="1">
    <citation type="submission" date="2018-07" db="EMBL/GenBank/DDBJ databases">
        <authorList>
            <person name="Peiro R."/>
            <person name="Begona"/>
            <person name="Cbmso G."/>
            <person name="Lopez M."/>
            <person name="Gonzalez S."/>
        </authorList>
    </citation>
    <scope>NUCLEOTIDE SEQUENCE [LARGE SCALE GENOMIC DNA]</scope>
</reference>
<keyword evidence="3" id="KW-1185">Reference proteome</keyword>
<sequence>MAHGSSFQVVWRVPKAHVNGAGRNRGSRKNLIRVASKGVYTDGRAIEQKRGKGKLCREVLPQGVGERHIGCSAGRRLGQAAGAPRNCRTSATVVPTKTRRFLFQSIVIERVRRHGHYRFGRSRCASHPAIRTWSMRPRCRIRRLRVRRSPPHGGAASTFTSLHRKRGAGPCSPTRPSFATPVSGWTTW</sequence>
<evidence type="ECO:0000256" key="1">
    <source>
        <dbReference type="SAM" id="MobiDB-lite"/>
    </source>
</evidence>
<evidence type="ECO:0000313" key="2">
    <source>
        <dbReference type="EMBL" id="SSC64459.1"/>
    </source>
</evidence>
<dbReference type="AlphaFoldDB" id="A0A376A9B1"/>
<protein>
    <submittedName>
        <fullName evidence="2">Uncharacterized protein</fullName>
    </submittedName>
</protein>